<reference evidence="1" key="1">
    <citation type="submission" date="2021-06" db="EMBL/GenBank/DDBJ databases">
        <authorList>
            <person name="Kallberg Y."/>
            <person name="Tangrot J."/>
            <person name="Rosling A."/>
        </authorList>
    </citation>
    <scope>NUCLEOTIDE SEQUENCE</scope>
    <source>
        <strain evidence="1">CL551</strain>
    </source>
</reference>
<evidence type="ECO:0000313" key="1">
    <source>
        <dbReference type="EMBL" id="CAG8632387.1"/>
    </source>
</evidence>
<dbReference type="Proteomes" id="UP000789342">
    <property type="component" value="Unassembled WGS sequence"/>
</dbReference>
<sequence>REEEIIKFHLFILPESDNDSDYTPSNVEDQSPPLTLMLSQLKDFHKYFMDISSYIWKMHRRYSF</sequence>
<comment type="caution">
    <text evidence="1">The sequence shown here is derived from an EMBL/GenBank/DDBJ whole genome shotgun (WGS) entry which is preliminary data.</text>
</comment>
<name>A0A9N9GVB4_9GLOM</name>
<proteinExistence type="predicted"/>
<gene>
    <name evidence="1" type="ORF">AMORRO_LOCUS9145</name>
</gene>
<evidence type="ECO:0000313" key="2">
    <source>
        <dbReference type="Proteomes" id="UP000789342"/>
    </source>
</evidence>
<feature type="non-terminal residue" evidence="1">
    <location>
        <position position="1"/>
    </location>
</feature>
<dbReference type="EMBL" id="CAJVPV010008590">
    <property type="protein sequence ID" value="CAG8632387.1"/>
    <property type="molecule type" value="Genomic_DNA"/>
</dbReference>
<accession>A0A9N9GVB4</accession>
<protein>
    <submittedName>
        <fullName evidence="1">7524_t:CDS:1</fullName>
    </submittedName>
</protein>
<organism evidence="1 2">
    <name type="scientific">Acaulospora morrowiae</name>
    <dbReference type="NCBI Taxonomy" id="94023"/>
    <lineage>
        <taxon>Eukaryota</taxon>
        <taxon>Fungi</taxon>
        <taxon>Fungi incertae sedis</taxon>
        <taxon>Mucoromycota</taxon>
        <taxon>Glomeromycotina</taxon>
        <taxon>Glomeromycetes</taxon>
        <taxon>Diversisporales</taxon>
        <taxon>Acaulosporaceae</taxon>
        <taxon>Acaulospora</taxon>
    </lineage>
</organism>
<dbReference type="AlphaFoldDB" id="A0A9N9GVB4"/>
<keyword evidence="2" id="KW-1185">Reference proteome</keyword>